<evidence type="ECO:0000313" key="7">
    <source>
        <dbReference type="EMBL" id="UNM97090.1"/>
    </source>
</evidence>
<organism evidence="7 8">
    <name type="scientific">Ignatzschineria rhizosphaerae</name>
    <dbReference type="NCBI Taxonomy" id="2923279"/>
    <lineage>
        <taxon>Bacteria</taxon>
        <taxon>Pseudomonadati</taxon>
        <taxon>Pseudomonadota</taxon>
        <taxon>Gammaproteobacteria</taxon>
        <taxon>Cardiobacteriales</taxon>
        <taxon>Ignatzschineriaceae</taxon>
        <taxon>Ignatzschineria</taxon>
    </lineage>
</organism>
<dbReference type="SMART" id="SM00732">
    <property type="entry name" value="YqgFc"/>
    <property type="match status" value="1"/>
</dbReference>
<evidence type="ECO:0000256" key="5">
    <source>
        <dbReference type="HAMAP-Rule" id="MF_00651"/>
    </source>
</evidence>
<dbReference type="HAMAP" id="MF_00651">
    <property type="entry name" value="Nuclease_YqgF"/>
    <property type="match status" value="1"/>
</dbReference>
<name>A0ABY3X5B4_9GAMM</name>
<dbReference type="Pfam" id="PF03652">
    <property type="entry name" value="RuvX"/>
    <property type="match status" value="1"/>
</dbReference>
<gene>
    <name evidence="7" type="primary">ruvX</name>
    <name evidence="7" type="ORF">MMG00_04375</name>
</gene>
<evidence type="ECO:0000313" key="8">
    <source>
        <dbReference type="Proteomes" id="UP000829542"/>
    </source>
</evidence>
<reference evidence="7 8" key="1">
    <citation type="submission" date="2022-03" db="EMBL/GenBank/DDBJ databases">
        <title>Ignatzschineria rhizosphaerae HR5S32.</title>
        <authorList>
            <person name="Sun J.Q."/>
            <person name="Feng J.Y."/>
        </authorList>
    </citation>
    <scope>NUCLEOTIDE SEQUENCE [LARGE SCALE GENOMIC DNA]</scope>
    <source>
        <strain evidence="7 8">HR5S32</strain>
    </source>
</reference>
<keyword evidence="8" id="KW-1185">Reference proteome</keyword>
<evidence type="ECO:0000256" key="3">
    <source>
        <dbReference type="ARBA" id="ARBA00022722"/>
    </source>
</evidence>
<dbReference type="EMBL" id="CP093379">
    <property type="protein sequence ID" value="UNM97090.1"/>
    <property type="molecule type" value="Genomic_DNA"/>
</dbReference>
<dbReference type="CDD" id="cd16964">
    <property type="entry name" value="YqgF"/>
    <property type="match status" value="1"/>
</dbReference>
<evidence type="ECO:0000256" key="4">
    <source>
        <dbReference type="ARBA" id="ARBA00022801"/>
    </source>
</evidence>
<accession>A0ABY3X5B4</accession>
<protein>
    <recommendedName>
        <fullName evidence="5">Putative pre-16S rRNA nuclease</fullName>
        <ecNumber evidence="5">3.1.-.-</ecNumber>
    </recommendedName>
</protein>
<keyword evidence="4 5" id="KW-0378">Hydrolase</keyword>
<dbReference type="EC" id="3.1.-.-" evidence="5"/>
<keyword evidence="1 5" id="KW-0963">Cytoplasm</keyword>
<comment type="subcellular location">
    <subcellularLocation>
        <location evidence="5">Cytoplasm</location>
    </subcellularLocation>
</comment>
<feature type="domain" description="YqgF/RNase H-like" evidence="6">
    <location>
        <begin position="18"/>
        <end position="118"/>
    </location>
</feature>
<sequence length="152" mass="17149">MNRKTPTLGQYKSDQTLEIVLGFDFGTKNLGVAVGNLLTETAQPISILKVTNNQPDWNAIQKLLDDWQPDAFIVGIPYTQDGTETEHIKIIRKFMNRLHGRYGLAVYEVDESYSSSQSEQYLKPSQKGKKATLDAISAAIIVERWLKDNIFS</sequence>
<evidence type="ECO:0000259" key="6">
    <source>
        <dbReference type="SMART" id="SM00732"/>
    </source>
</evidence>
<dbReference type="GO" id="GO:0016787">
    <property type="term" value="F:hydrolase activity"/>
    <property type="evidence" value="ECO:0007669"/>
    <property type="project" value="UniProtKB-KW"/>
</dbReference>
<dbReference type="InterPro" id="IPR006641">
    <property type="entry name" value="YqgF/RNaseH-like_dom"/>
</dbReference>
<dbReference type="PANTHER" id="PTHR33317:SF4">
    <property type="entry name" value="POLYNUCLEOTIDYL TRANSFERASE, RIBONUCLEASE H-LIKE SUPERFAMILY PROTEIN"/>
    <property type="match status" value="1"/>
</dbReference>
<keyword evidence="2 5" id="KW-0690">Ribosome biogenesis</keyword>
<dbReference type="PANTHER" id="PTHR33317">
    <property type="entry name" value="POLYNUCLEOTIDYL TRANSFERASE, RIBONUCLEASE H-LIKE SUPERFAMILY PROTEIN"/>
    <property type="match status" value="1"/>
</dbReference>
<dbReference type="InterPro" id="IPR012337">
    <property type="entry name" value="RNaseH-like_sf"/>
</dbReference>
<keyword evidence="3 5" id="KW-0540">Nuclease</keyword>
<dbReference type="InterPro" id="IPR037027">
    <property type="entry name" value="YqgF/RNaseH-like_dom_sf"/>
</dbReference>
<comment type="similarity">
    <text evidence="5">Belongs to the YqgF HJR family.</text>
</comment>
<dbReference type="Gene3D" id="3.30.420.140">
    <property type="entry name" value="YqgF/RNase H-like domain"/>
    <property type="match status" value="1"/>
</dbReference>
<comment type="function">
    <text evidence="5">Could be a nuclease involved in processing of the 5'-end of pre-16S rRNA.</text>
</comment>
<evidence type="ECO:0000256" key="1">
    <source>
        <dbReference type="ARBA" id="ARBA00022490"/>
    </source>
</evidence>
<dbReference type="Proteomes" id="UP000829542">
    <property type="component" value="Chromosome"/>
</dbReference>
<proteinExistence type="inferred from homology"/>
<evidence type="ECO:0000256" key="2">
    <source>
        <dbReference type="ARBA" id="ARBA00022517"/>
    </source>
</evidence>
<dbReference type="RefSeq" id="WP_242151932.1">
    <property type="nucleotide sequence ID" value="NZ_CP093379.1"/>
</dbReference>
<dbReference type="SUPFAM" id="SSF53098">
    <property type="entry name" value="Ribonuclease H-like"/>
    <property type="match status" value="1"/>
</dbReference>
<dbReference type="InterPro" id="IPR005227">
    <property type="entry name" value="YqgF"/>
</dbReference>
<dbReference type="NCBIfam" id="TIGR00250">
    <property type="entry name" value="RNAse_H_YqgF"/>
    <property type="match status" value="1"/>
</dbReference>